<feature type="coiled-coil region" evidence="2">
    <location>
        <begin position="118"/>
        <end position="159"/>
    </location>
</feature>
<evidence type="ECO:0000259" key="3">
    <source>
        <dbReference type="Pfam" id="PF25917"/>
    </source>
</evidence>
<feature type="domain" description="Multidrug resistance protein MdtA-like barrel-sandwich hybrid" evidence="3">
    <location>
        <begin position="77"/>
        <end position="246"/>
    </location>
</feature>
<keyword evidence="2" id="KW-0175">Coiled coil</keyword>
<evidence type="ECO:0000313" key="6">
    <source>
        <dbReference type="Proteomes" id="UP000006765"/>
    </source>
</evidence>
<keyword evidence="6" id="KW-1185">Reference proteome</keyword>
<dbReference type="eggNOG" id="COG0845">
    <property type="taxonomic scope" value="Bacteria"/>
</dbReference>
<organism evidence="5 6">
    <name type="scientific">Oceaniovalibus guishaninsula JLT2003</name>
    <dbReference type="NCBI Taxonomy" id="1231392"/>
    <lineage>
        <taxon>Bacteria</taxon>
        <taxon>Pseudomonadati</taxon>
        <taxon>Pseudomonadota</taxon>
        <taxon>Alphaproteobacteria</taxon>
        <taxon>Rhodobacterales</taxon>
        <taxon>Roseobacteraceae</taxon>
        <taxon>Oceaniovalibus</taxon>
    </lineage>
</organism>
<dbReference type="GO" id="GO:0015562">
    <property type="term" value="F:efflux transmembrane transporter activity"/>
    <property type="evidence" value="ECO:0007669"/>
    <property type="project" value="TreeGrafter"/>
</dbReference>
<reference evidence="5 6" key="1">
    <citation type="journal article" date="2012" name="J. Bacteriol.">
        <title>Draft Genome Sequence of Oceaniovalibus guishaninsula JLT2003T.</title>
        <authorList>
            <person name="Tang K."/>
            <person name="Liu K."/>
            <person name="Jiao N."/>
        </authorList>
    </citation>
    <scope>NUCLEOTIDE SEQUENCE [LARGE SCALE GENOMIC DNA]</scope>
    <source>
        <strain evidence="5 6">JLT2003</strain>
    </source>
</reference>
<dbReference type="Pfam" id="PF25954">
    <property type="entry name" value="Beta-barrel_RND_2"/>
    <property type="match status" value="1"/>
</dbReference>
<accession>K2GLB0</accession>
<dbReference type="Proteomes" id="UP000006765">
    <property type="component" value="Unassembled WGS sequence"/>
</dbReference>
<dbReference type="Gene3D" id="2.40.420.20">
    <property type="match status" value="1"/>
</dbReference>
<dbReference type="RefSeq" id="WP_007427430.1">
    <property type="nucleotide sequence ID" value="NZ_AMGO01000052.1"/>
</dbReference>
<name>K2GLB0_9RHOB</name>
<dbReference type="AlphaFoldDB" id="K2GLB0"/>
<evidence type="ECO:0000256" key="2">
    <source>
        <dbReference type="SAM" id="Coils"/>
    </source>
</evidence>
<comment type="similarity">
    <text evidence="1">Belongs to the membrane fusion protein (MFP) (TC 8.A.1) family.</text>
</comment>
<evidence type="ECO:0000259" key="4">
    <source>
        <dbReference type="Pfam" id="PF25954"/>
    </source>
</evidence>
<dbReference type="Pfam" id="PF25917">
    <property type="entry name" value="BSH_RND"/>
    <property type="match status" value="1"/>
</dbReference>
<sequence length="404" mass="42456">MRLISILTALLVMASLYLLVFERPALLDFAGAAEVPIDVETAPQDGRAGAVPVVAVTSQAQQIDSAVRLRGRTEAARQVDVRAETSGRIVSDPLRKGSFVEEGQLLCRLDPGTREVTLTEAQARLAEARARAPEARARVAEAEARLSEARIEQNAAQKLSEGGFASDTRVASANAAVESALAAIEAARSGLTSAAAGEQAAQAVVAAAEKEIERLEIRAPFGGLLESDTAELGELMQPGSLCATIVQLDPIKLVGFVPETDVDKVAPGSPAGGRLASGQQVQGIVSFLSRAADEQTRTFRTEVEVANADLAIRDGQTAEILIASDGRTAHLLPQSALTLDDTGDLGVRTVDDGTALFTPVQLLRDSPEGVWITGLDDFATVIVVGQEYVTDGTSVDVTLRERAQ</sequence>
<dbReference type="EMBL" id="AMGO01000052">
    <property type="protein sequence ID" value="EKE43546.1"/>
    <property type="molecule type" value="Genomic_DNA"/>
</dbReference>
<gene>
    <name evidence="5" type="ORF">OCGS_2278</name>
</gene>
<evidence type="ECO:0000256" key="1">
    <source>
        <dbReference type="ARBA" id="ARBA00009477"/>
    </source>
</evidence>
<dbReference type="STRING" id="1231392.OCGS_2278"/>
<dbReference type="InterPro" id="IPR006143">
    <property type="entry name" value="RND_pump_MFP"/>
</dbReference>
<dbReference type="SUPFAM" id="SSF111369">
    <property type="entry name" value="HlyD-like secretion proteins"/>
    <property type="match status" value="1"/>
</dbReference>
<feature type="domain" description="CusB-like beta-barrel" evidence="4">
    <location>
        <begin position="257"/>
        <end position="324"/>
    </location>
</feature>
<evidence type="ECO:0000313" key="5">
    <source>
        <dbReference type="EMBL" id="EKE43546.1"/>
    </source>
</evidence>
<dbReference type="Gene3D" id="2.40.30.170">
    <property type="match status" value="1"/>
</dbReference>
<dbReference type="PANTHER" id="PTHR30469:SF29">
    <property type="entry name" value="BLR2860 PROTEIN"/>
    <property type="match status" value="1"/>
</dbReference>
<dbReference type="InterPro" id="IPR058792">
    <property type="entry name" value="Beta-barrel_RND_2"/>
</dbReference>
<dbReference type="NCBIfam" id="TIGR01730">
    <property type="entry name" value="RND_mfp"/>
    <property type="match status" value="1"/>
</dbReference>
<dbReference type="OrthoDB" id="9806939at2"/>
<dbReference type="InterPro" id="IPR058625">
    <property type="entry name" value="MdtA-like_BSH"/>
</dbReference>
<dbReference type="Gene3D" id="2.40.50.100">
    <property type="match status" value="2"/>
</dbReference>
<dbReference type="GO" id="GO:1990281">
    <property type="term" value="C:efflux pump complex"/>
    <property type="evidence" value="ECO:0007669"/>
    <property type="project" value="TreeGrafter"/>
</dbReference>
<comment type="caution">
    <text evidence="5">The sequence shown here is derived from an EMBL/GenBank/DDBJ whole genome shotgun (WGS) entry which is preliminary data.</text>
</comment>
<dbReference type="PANTHER" id="PTHR30469">
    <property type="entry name" value="MULTIDRUG RESISTANCE PROTEIN MDTA"/>
    <property type="match status" value="1"/>
</dbReference>
<dbReference type="Gene3D" id="1.10.287.470">
    <property type="entry name" value="Helix hairpin bin"/>
    <property type="match status" value="2"/>
</dbReference>
<dbReference type="PATRIC" id="fig|1231392.3.peg.2290"/>
<protein>
    <submittedName>
        <fullName evidence="5">Efflux transporter, RND family, MFP subunit</fullName>
    </submittedName>
</protein>
<proteinExistence type="inferred from homology"/>